<feature type="transmembrane region" description="Helical" evidence="1">
    <location>
        <begin position="182"/>
        <end position="203"/>
    </location>
</feature>
<keyword evidence="1" id="KW-1133">Transmembrane helix</keyword>
<sequence length="404" mass="43336">MPTSSALFSGRLSDRLSTRLVGVDVARCLALLGMMATHVLDPVDATGELTRVQALAGGRSAALFAVLAGVSLALMTGRQQPVHGQVLRSRALGLAARAVLIAAIGLVLGSLTTSIAIILTYYGALFLIGIPFLALRARWLWLLGAVWIVVGPLLSLVVRPVLPARQYGSPDPSQLLEPGRLLAELLFTGYYPAVPWLAYLLIGMAIGRIDLRNRLVVDMIWTGGIILSISATWISGRLTRLPSVAEVLLRTYPGMDIEAALTSMSQGLYGQTPIDGGWQWLLVVAPHSSTPFDLLQTIGSSMFVIGACQMIALRLPDRGRTAMAVLFGAGTMTLTLYSLHVVMRTEAVWPPETPDTYVAYVLVVMAIGALFAAAGRSGPLEWLVGRPSAWLRRNEPRPERPPAG</sequence>
<reference evidence="3" key="1">
    <citation type="journal article" date="2014" name="Int. J. Syst. Evol. Microbiol.">
        <title>Complete genome of a new Firmicutes species belonging to the dominant human colonic microbiota ('Ruminococcus bicirculans') reveals two chromosomes and a selective capacity to utilize plant glucans.</title>
        <authorList>
            <consortium name="NISC Comparative Sequencing Program"/>
            <person name="Wegmann U."/>
            <person name="Louis P."/>
            <person name="Goesmann A."/>
            <person name="Henrissat B."/>
            <person name="Duncan S.H."/>
            <person name="Flint H.J."/>
        </authorList>
    </citation>
    <scope>NUCLEOTIDE SEQUENCE</scope>
    <source>
        <strain evidence="3">VKM Ac-1246</strain>
    </source>
</reference>
<evidence type="ECO:0000313" key="4">
    <source>
        <dbReference type="Proteomes" id="UP001142292"/>
    </source>
</evidence>
<feature type="transmembrane region" description="Helical" evidence="1">
    <location>
        <begin position="140"/>
        <end position="162"/>
    </location>
</feature>
<keyword evidence="1" id="KW-0472">Membrane</keyword>
<evidence type="ECO:0000313" key="3">
    <source>
        <dbReference type="EMBL" id="GLJ68926.1"/>
    </source>
</evidence>
<dbReference type="Proteomes" id="UP001142292">
    <property type="component" value="Unassembled WGS sequence"/>
</dbReference>
<feature type="transmembrane region" description="Helical" evidence="1">
    <location>
        <begin position="60"/>
        <end position="77"/>
    </location>
</feature>
<gene>
    <name evidence="3" type="ORF">GCM10017579_29620</name>
</gene>
<name>A0ABQ5T179_9ACTN</name>
<feature type="domain" description="Heparan-alpha-glucosaminide N-acetyltransferase catalytic" evidence="2">
    <location>
        <begin position="19"/>
        <end position="213"/>
    </location>
</feature>
<evidence type="ECO:0000259" key="2">
    <source>
        <dbReference type="Pfam" id="PF07786"/>
    </source>
</evidence>
<reference evidence="3" key="2">
    <citation type="submission" date="2023-01" db="EMBL/GenBank/DDBJ databases">
        <authorList>
            <person name="Sun Q."/>
            <person name="Evtushenko L."/>
        </authorList>
    </citation>
    <scope>NUCLEOTIDE SEQUENCE</scope>
    <source>
        <strain evidence="3">VKM Ac-1246</strain>
    </source>
</reference>
<feature type="transmembrane region" description="Helical" evidence="1">
    <location>
        <begin position="294"/>
        <end position="313"/>
    </location>
</feature>
<feature type="transmembrane region" description="Helical" evidence="1">
    <location>
        <begin position="114"/>
        <end position="133"/>
    </location>
</feature>
<evidence type="ECO:0000256" key="1">
    <source>
        <dbReference type="SAM" id="Phobius"/>
    </source>
</evidence>
<feature type="transmembrane region" description="Helical" evidence="1">
    <location>
        <begin position="89"/>
        <end position="108"/>
    </location>
</feature>
<dbReference type="EMBL" id="BSEL01000005">
    <property type="protein sequence ID" value="GLJ68926.1"/>
    <property type="molecule type" value="Genomic_DNA"/>
</dbReference>
<dbReference type="RefSeq" id="WP_189117414.1">
    <property type="nucleotide sequence ID" value="NZ_BMRK01000003.1"/>
</dbReference>
<comment type="caution">
    <text evidence="3">The sequence shown here is derived from an EMBL/GenBank/DDBJ whole genome shotgun (WGS) entry which is preliminary data.</text>
</comment>
<keyword evidence="1" id="KW-0812">Transmembrane</keyword>
<feature type="transmembrane region" description="Helical" evidence="1">
    <location>
        <begin position="215"/>
        <end position="234"/>
    </location>
</feature>
<feature type="transmembrane region" description="Helical" evidence="1">
    <location>
        <begin position="20"/>
        <end position="40"/>
    </location>
</feature>
<protein>
    <recommendedName>
        <fullName evidence="2">Heparan-alpha-glucosaminide N-acetyltransferase catalytic domain-containing protein</fullName>
    </recommendedName>
</protein>
<proteinExistence type="predicted"/>
<feature type="transmembrane region" description="Helical" evidence="1">
    <location>
        <begin position="325"/>
        <end position="345"/>
    </location>
</feature>
<dbReference type="InterPro" id="IPR012429">
    <property type="entry name" value="HGSNAT_cat"/>
</dbReference>
<organism evidence="3 4">
    <name type="scientific">Nocardioides luteus</name>
    <dbReference type="NCBI Taxonomy" id="1844"/>
    <lineage>
        <taxon>Bacteria</taxon>
        <taxon>Bacillati</taxon>
        <taxon>Actinomycetota</taxon>
        <taxon>Actinomycetes</taxon>
        <taxon>Propionibacteriales</taxon>
        <taxon>Nocardioidaceae</taxon>
        <taxon>Nocardioides</taxon>
    </lineage>
</organism>
<dbReference type="Pfam" id="PF07786">
    <property type="entry name" value="HGSNAT_cat"/>
    <property type="match status" value="1"/>
</dbReference>
<feature type="transmembrane region" description="Helical" evidence="1">
    <location>
        <begin position="357"/>
        <end position="374"/>
    </location>
</feature>
<keyword evidence="4" id="KW-1185">Reference proteome</keyword>
<accession>A0ABQ5T179</accession>